<feature type="domain" description="RNase H type-1" evidence="1">
    <location>
        <begin position="471"/>
        <end position="618"/>
    </location>
</feature>
<dbReference type="Proteomes" id="UP000247702">
    <property type="component" value="Unassembled WGS sequence"/>
</dbReference>
<dbReference type="Pfam" id="PF00075">
    <property type="entry name" value="RNase_H"/>
    <property type="match status" value="1"/>
</dbReference>
<keyword evidence="3" id="KW-1185">Reference proteome</keyword>
<evidence type="ECO:0000259" key="1">
    <source>
        <dbReference type="PROSITE" id="PS50879"/>
    </source>
</evidence>
<proteinExistence type="predicted"/>
<evidence type="ECO:0000313" key="2">
    <source>
        <dbReference type="EMBL" id="GBB85768.1"/>
    </source>
</evidence>
<dbReference type="Gene3D" id="3.30.420.10">
    <property type="entry name" value="Ribonuclease H-like superfamily/Ribonuclease H"/>
    <property type="match status" value="1"/>
</dbReference>
<dbReference type="SUPFAM" id="SSF53098">
    <property type="entry name" value="Ribonuclease H-like"/>
    <property type="match status" value="1"/>
</dbReference>
<accession>A0A2Z6QYL6</accession>
<evidence type="ECO:0000313" key="3">
    <source>
        <dbReference type="Proteomes" id="UP000247702"/>
    </source>
</evidence>
<gene>
    <name evidence="2" type="ORF">RclHR1_12200001</name>
</gene>
<comment type="caution">
    <text evidence="2">The sequence shown here is derived from an EMBL/GenBank/DDBJ whole genome shotgun (WGS) entry which is preliminary data.</text>
</comment>
<sequence length="649" mass="75592">MINKIIQDANENNKELWLLSQDLGKAYDRVNIFILKKAMKLITAYGLTDPYDVLIEQCKLGYTIEVPKIALNKFYGENTTEETESLTISSSAYMDDTQWLASNQSNLENIFEIADFFYRLNDIQVNKEKFELLVIYKNRGHRSRLKPHELVTLKFSSDSIFITPVSPQSSIRILGIYFDERNAFQSTIKRINDEINDIRQKYVRKRITDKHMIYIFNSVIIPRIVYWSQVKDQVKITNLIIQLNDLSTLDQILSDDSFLLSTDEIRSKFNIPSALALRWYRKIVHVLNINQELLSLVNSIYNSNFKICPIVTQQFSQESEADRIRKNYTSKLILINTDNYPKYYIDTPKKNVNFQQDSFSLEHYNIELTNNNNKLQISRCLGCDNTTSYFSPLRLKRDQIQESYCNITCKITNMIILYTGSRSTSNENKHRLIPVDINSHLHQIDNRNSISSNIINLDVEALYIIQQHLQDEDNLTFFTDSSLINTNTQAVSMIAGFIRISDINTTIHTFITTVENWPSSLRAELFAILAVIIISPHGCHVDINTDSQNSINIIQQILKNPTFSIRDYFRISNNNLIINNIISIIRSKNLCIRFNKVQAHSDNYFNNQIDLACKLAYHDNTLSLTIKQQFFNNIRYIPQWGHIPIERKF</sequence>
<dbReference type="PROSITE" id="PS50879">
    <property type="entry name" value="RNASE_H_1"/>
    <property type="match status" value="1"/>
</dbReference>
<protein>
    <recommendedName>
        <fullName evidence="1">RNase H type-1 domain-containing protein</fullName>
    </recommendedName>
</protein>
<name>A0A2Z6QYL6_9GLOM</name>
<dbReference type="EMBL" id="BEXD01000248">
    <property type="protein sequence ID" value="GBB85768.1"/>
    <property type="molecule type" value="Genomic_DNA"/>
</dbReference>
<dbReference type="InterPro" id="IPR002156">
    <property type="entry name" value="RNaseH_domain"/>
</dbReference>
<dbReference type="AlphaFoldDB" id="A0A2Z6QYL6"/>
<organism evidence="2 3">
    <name type="scientific">Rhizophagus clarus</name>
    <dbReference type="NCBI Taxonomy" id="94130"/>
    <lineage>
        <taxon>Eukaryota</taxon>
        <taxon>Fungi</taxon>
        <taxon>Fungi incertae sedis</taxon>
        <taxon>Mucoromycota</taxon>
        <taxon>Glomeromycotina</taxon>
        <taxon>Glomeromycetes</taxon>
        <taxon>Glomerales</taxon>
        <taxon>Glomeraceae</taxon>
        <taxon>Rhizophagus</taxon>
    </lineage>
</organism>
<dbReference type="GO" id="GO:0004523">
    <property type="term" value="F:RNA-DNA hybrid ribonuclease activity"/>
    <property type="evidence" value="ECO:0007669"/>
    <property type="project" value="InterPro"/>
</dbReference>
<dbReference type="InterPro" id="IPR036397">
    <property type="entry name" value="RNaseH_sf"/>
</dbReference>
<dbReference type="InterPro" id="IPR012337">
    <property type="entry name" value="RNaseH-like_sf"/>
</dbReference>
<dbReference type="GO" id="GO:0003676">
    <property type="term" value="F:nucleic acid binding"/>
    <property type="evidence" value="ECO:0007669"/>
    <property type="project" value="InterPro"/>
</dbReference>
<reference evidence="2 3" key="1">
    <citation type="submission" date="2017-11" db="EMBL/GenBank/DDBJ databases">
        <title>The genome of Rhizophagus clarus HR1 reveals common genetic basis of auxotrophy among arbuscular mycorrhizal fungi.</title>
        <authorList>
            <person name="Kobayashi Y."/>
        </authorList>
    </citation>
    <scope>NUCLEOTIDE SEQUENCE [LARGE SCALE GENOMIC DNA]</scope>
    <source>
        <strain evidence="2 3">HR1</strain>
    </source>
</reference>